<keyword evidence="1" id="KW-0812">Transmembrane</keyword>
<gene>
    <name evidence="2" type="ORF">A2U01_0099630</name>
</gene>
<organism evidence="2 3">
    <name type="scientific">Trifolium medium</name>
    <dbReference type="NCBI Taxonomy" id="97028"/>
    <lineage>
        <taxon>Eukaryota</taxon>
        <taxon>Viridiplantae</taxon>
        <taxon>Streptophyta</taxon>
        <taxon>Embryophyta</taxon>
        <taxon>Tracheophyta</taxon>
        <taxon>Spermatophyta</taxon>
        <taxon>Magnoliopsida</taxon>
        <taxon>eudicotyledons</taxon>
        <taxon>Gunneridae</taxon>
        <taxon>Pentapetalae</taxon>
        <taxon>rosids</taxon>
        <taxon>fabids</taxon>
        <taxon>Fabales</taxon>
        <taxon>Fabaceae</taxon>
        <taxon>Papilionoideae</taxon>
        <taxon>50 kb inversion clade</taxon>
        <taxon>NPAAA clade</taxon>
        <taxon>Hologalegina</taxon>
        <taxon>IRL clade</taxon>
        <taxon>Trifolieae</taxon>
        <taxon>Trifolium</taxon>
    </lineage>
</organism>
<proteinExistence type="predicted"/>
<name>A0A392UVZ6_9FABA</name>
<sequence>VDAVFGHMPVTAVIAAVFASVYIWFGGQLLWELNVCLLEISTRDSAKIRSLGAFKGGVTSELARWRF</sequence>
<feature type="non-terminal residue" evidence="2">
    <location>
        <position position="1"/>
    </location>
</feature>
<dbReference type="Proteomes" id="UP000265520">
    <property type="component" value="Unassembled WGS sequence"/>
</dbReference>
<reference evidence="2 3" key="1">
    <citation type="journal article" date="2018" name="Front. Plant Sci.">
        <title>Red Clover (Trifolium pratense) and Zigzag Clover (T. medium) - A Picture of Genomic Similarities and Differences.</title>
        <authorList>
            <person name="Dluhosova J."/>
            <person name="Istvanek J."/>
            <person name="Nedelnik J."/>
            <person name="Repkova J."/>
        </authorList>
    </citation>
    <scope>NUCLEOTIDE SEQUENCE [LARGE SCALE GENOMIC DNA]</scope>
    <source>
        <strain evidence="3">cv. 10/8</strain>
        <tissue evidence="2">Leaf</tissue>
    </source>
</reference>
<dbReference type="AlphaFoldDB" id="A0A392UVZ6"/>
<protein>
    <submittedName>
        <fullName evidence="2">Uncharacterized protein</fullName>
    </submittedName>
</protein>
<dbReference type="EMBL" id="LXQA010949274">
    <property type="protein sequence ID" value="MCI78360.1"/>
    <property type="molecule type" value="Genomic_DNA"/>
</dbReference>
<feature type="transmembrane region" description="Helical" evidence="1">
    <location>
        <begin position="6"/>
        <end position="25"/>
    </location>
</feature>
<keyword evidence="1" id="KW-1133">Transmembrane helix</keyword>
<keyword evidence="3" id="KW-1185">Reference proteome</keyword>
<evidence type="ECO:0000313" key="3">
    <source>
        <dbReference type="Proteomes" id="UP000265520"/>
    </source>
</evidence>
<evidence type="ECO:0000313" key="2">
    <source>
        <dbReference type="EMBL" id="MCI78360.1"/>
    </source>
</evidence>
<keyword evidence="1" id="KW-0472">Membrane</keyword>
<evidence type="ECO:0000256" key="1">
    <source>
        <dbReference type="SAM" id="Phobius"/>
    </source>
</evidence>
<accession>A0A392UVZ6</accession>
<comment type="caution">
    <text evidence="2">The sequence shown here is derived from an EMBL/GenBank/DDBJ whole genome shotgun (WGS) entry which is preliminary data.</text>
</comment>